<dbReference type="PROSITE" id="PS51318">
    <property type="entry name" value="TAT"/>
    <property type="match status" value="1"/>
</dbReference>
<dbReference type="AlphaFoldDB" id="A0AAW4FHJ1"/>
<keyword evidence="3" id="KW-1185">Reference proteome</keyword>
<reference evidence="2 3" key="1">
    <citation type="submission" date="2020-01" db="EMBL/GenBank/DDBJ databases">
        <title>Draft genome assembly of Ensifer adhaerens T173.</title>
        <authorList>
            <person name="Craig J.E."/>
            <person name="Stinchcombe J.R."/>
        </authorList>
    </citation>
    <scope>NUCLEOTIDE SEQUENCE [LARGE SCALE GENOMIC DNA]</scope>
    <source>
        <strain evidence="2 3">T173</strain>
    </source>
</reference>
<dbReference type="Proteomes" id="UP000744980">
    <property type="component" value="Unassembled WGS sequence"/>
</dbReference>
<organism evidence="2 3">
    <name type="scientific">Ensifer canadensis</name>
    <dbReference type="NCBI Taxonomy" id="555315"/>
    <lineage>
        <taxon>Bacteria</taxon>
        <taxon>Pseudomonadati</taxon>
        <taxon>Pseudomonadota</taxon>
        <taxon>Alphaproteobacteria</taxon>
        <taxon>Hyphomicrobiales</taxon>
        <taxon>Rhizobiaceae</taxon>
        <taxon>Sinorhizobium/Ensifer group</taxon>
        <taxon>Ensifer</taxon>
    </lineage>
</organism>
<dbReference type="InterPro" id="IPR006311">
    <property type="entry name" value="TAT_signal"/>
</dbReference>
<feature type="signal peptide" evidence="1">
    <location>
        <begin position="1"/>
        <end position="24"/>
    </location>
</feature>
<dbReference type="RefSeq" id="WP_203527950.1">
    <property type="nucleotide sequence ID" value="NZ_CP083370.1"/>
</dbReference>
<evidence type="ECO:0000313" key="2">
    <source>
        <dbReference type="EMBL" id="MBM3091589.1"/>
    </source>
</evidence>
<comment type="caution">
    <text evidence="2">The sequence shown here is derived from an EMBL/GenBank/DDBJ whole genome shotgun (WGS) entry which is preliminary data.</text>
</comment>
<feature type="chain" id="PRO_5043644008" description="Twin-arginine translocation signal domain-containing protein" evidence="1">
    <location>
        <begin position="25"/>
        <end position="88"/>
    </location>
</feature>
<accession>A0AAW4FHJ1</accession>
<proteinExistence type="predicted"/>
<dbReference type="EMBL" id="WXFA01000006">
    <property type="protein sequence ID" value="MBM3091589.1"/>
    <property type="molecule type" value="Genomic_DNA"/>
</dbReference>
<name>A0AAW4FHJ1_9HYPH</name>
<evidence type="ECO:0008006" key="4">
    <source>
        <dbReference type="Google" id="ProtNLM"/>
    </source>
</evidence>
<keyword evidence="1" id="KW-0732">Signal</keyword>
<sequence>MKSTRRSFLGGVAAASLPVATATANPAPAQLSIDDFLSQASSSERMRYHTNALMDALAEMHPERSWRSHVDHEYYYALIVGDVRGGTV</sequence>
<evidence type="ECO:0000313" key="3">
    <source>
        <dbReference type="Proteomes" id="UP000744980"/>
    </source>
</evidence>
<protein>
    <recommendedName>
        <fullName evidence="4">Twin-arginine translocation signal domain-containing protein</fullName>
    </recommendedName>
</protein>
<evidence type="ECO:0000256" key="1">
    <source>
        <dbReference type="SAM" id="SignalP"/>
    </source>
</evidence>
<gene>
    <name evidence="2" type="ORF">GFB56_12260</name>
</gene>